<evidence type="ECO:0008006" key="3">
    <source>
        <dbReference type="Google" id="ProtNLM"/>
    </source>
</evidence>
<gene>
    <name evidence="1" type="ORF">PFISCL1PPCAC_15467</name>
</gene>
<keyword evidence="2" id="KW-1185">Reference proteome</keyword>
<evidence type="ECO:0000313" key="2">
    <source>
        <dbReference type="Proteomes" id="UP001432322"/>
    </source>
</evidence>
<evidence type="ECO:0000313" key="1">
    <source>
        <dbReference type="EMBL" id="GMT24170.1"/>
    </source>
</evidence>
<proteinExistence type="predicted"/>
<reference evidence="1" key="1">
    <citation type="submission" date="2023-10" db="EMBL/GenBank/DDBJ databases">
        <title>Genome assembly of Pristionchus species.</title>
        <authorList>
            <person name="Yoshida K."/>
            <person name="Sommer R.J."/>
        </authorList>
    </citation>
    <scope>NUCLEOTIDE SEQUENCE</scope>
    <source>
        <strain evidence="1">RS5133</strain>
    </source>
</reference>
<protein>
    <recommendedName>
        <fullName evidence="3">G protein-coupled receptor</fullName>
    </recommendedName>
</protein>
<dbReference type="EMBL" id="BTSY01000004">
    <property type="protein sequence ID" value="GMT24170.1"/>
    <property type="molecule type" value="Genomic_DNA"/>
</dbReference>
<dbReference type="Proteomes" id="UP001432322">
    <property type="component" value="Unassembled WGS sequence"/>
</dbReference>
<feature type="non-terminal residue" evidence="1">
    <location>
        <position position="1"/>
    </location>
</feature>
<dbReference type="AlphaFoldDB" id="A0AAV5VXA1"/>
<name>A0AAV5VXA1_9BILA</name>
<sequence length="116" mass="13285">SAFPLSRMVGSTHIQHLSSPFLLAPLQRCRVIHVLLVVSSAQQLLILLQSSLLASFAVFSARPSFRWSSRSDPYFIHVVHKMRVLFPQLLKDSPVLLTIFKMFFLRFVFGCTRCLH</sequence>
<comment type="caution">
    <text evidence="1">The sequence shown here is derived from an EMBL/GenBank/DDBJ whole genome shotgun (WGS) entry which is preliminary data.</text>
</comment>
<accession>A0AAV5VXA1</accession>
<organism evidence="1 2">
    <name type="scientific">Pristionchus fissidentatus</name>
    <dbReference type="NCBI Taxonomy" id="1538716"/>
    <lineage>
        <taxon>Eukaryota</taxon>
        <taxon>Metazoa</taxon>
        <taxon>Ecdysozoa</taxon>
        <taxon>Nematoda</taxon>
        <taxon>Chromadorea</taxon>
        <taxon>Rhabditida</taxon>
        <taxon>Rhabditina</taxon>
        <taxon>Diplogasteromorpha</taxon>
        <taxon>Diplogasteroidea</taxon>
        <taxon>Neodiplogasteridae</taxon>
        <taxon>Pristionchus</taxon>
    </lineage>
</organism>